<sequence>MLISLQSLHFSPKNDTNKPWNSIIKHQIKLKDDPAILSTFTHMESLGLPPDKATLPLVLKACGKLNAIETGRRIHTNIRNTNLIEDVRVATALIDFYSKCGLLEDARKVFDEMGERDLVSWNAMVSGYAGCGEFEEVIFLVMAMQREGFRPNSRTLVAMILVCEEVAEVRLGKALHGYCLRNGLFDFDPHVGTALIGFYLSFDVNASRLLFDLIPVRNTVCWNAMIMGYLDVGESLKALRLFEKMQIDGVQFDSVTVLALIQASAEFGSIELGNQVHQMAIKFSYSNDLFIVNALINMHAKIGSLDLACKLFHGIPTRDVALWNSMISAYVDHSYFEEAISLFVKMRTEGKKEDERTIVVMLSLCAESADGLIKGKTLHGHACKTGMWMDINVGNAILNMYAEQNCVDSVQKFFGEMSNVDVISYNTFIFALARNNLGIEALEVFRIMQETGVKPNSYTIISILAVCEDGTYLNIGKSFHGFVIKQGIEMNVPLNTALTAMYINCGDEAMARNLFESSPNRDLISWNALIAAYVKNDLTHVAYSIFSRMISEVDPNSVTIITILSSCTHLAHLPLGQYLHAYMIRRESSLGHNLSLQNAFITMYARCGSMSNAEKIFKTLPRRNTISWNAIITGYGMHGRGYNAILAFSQMLEDGFQPNEVTFISIISACSHSGMIKEGLQFFDSMIHDYNITPQLAHYGCVVDLLGRAGRLDKAKEFIESMPIKPDASIWRALLSAYRDHSYTKEAEAIFEKIVELDPMNPGNYVLLCNVYAAAGLWSEARQMRRRLREKGLRKPAGISWIVVRSQIHSFTAGDRSHPMADEIYANLNSLVHSIKETGYIPDLRWQKCLQHGLFRPDGALKRTTNSWPLQELRGGASPGDRYCELTKVKKRSLTERRNTVVKPWKLEAISPTEHPKLATLLLYCMVQWNDIGDANGQNSIISMMTMVSPKSQVSSQEVFSLHPAFESEREDMKPVSDAPSSNTIEVIVISDYEISEPPPVLLPKGCKPRNGVVVVRDFPFPPPRLQTPFSRVHHNRRVVAVRDFLIPPWLRTPFSGDLVQPSNASESEPTEDETSEYEAEELSKHEYMEEVASNFISPTSFETEEFSHKLSVEAEDPLDAQSDTEDYRKNSGNLSDPSSDPFSEKGLMPKPNAKASMVAVPSCRRCRRKRAFKSNPNREMNRVKRTKH</sequence>
<evidence type="ECO:0000313" key="6">
    <source>
        <dbReference type="Proteomes" id="UP001472677"/>
    </source>
</evidence>
<evidence type="ECO:0008006" key="7">
    <source>
        <dbReference type="Google" id="ProtNLM"/>
    </source>
</evidence>
<comment type="caution">
    <text evidence="5">The sequence shown here is derived from an EMBL/GenBank/DDBJ whole genome shotgun (WGS) entry which is preliminary data.</text>
</comment>
<dbReference type="Pfam" id="PF20430">
    <property type="entry name" value="Eplus_motif"/>
    <property type="match status" value="1"/>
</dbReference>
<feature type="compositionally biased region" description="Acidic residues" evidence="4">
    <location>
        <begin position="1114"/>
        <end position="1125"/>
    </location>
</feature>
<feature type="region of interest" description="Disordered" evidence="4">
    <location>
        <begin position="1057"/>
        <end position="1082"/>
    </location>
</feature>
<dbReference type="Pfam" id="PF01535">
    <property type="entry name" value="PPR"/>
    <property type="match status" value="6"/>
</dbReference>
<evidence type="ECO:0000256" key="2">
    <source>
        <dbReference type="PROSITE-ProRule" id="PRU00339"/>
    </source>
</evidence>
<keyword evidence="2" id="KW-0802">TPR repeat</keyword>
<protein>
    <recommendedName>
        <fullName evidence="7">Pentatricopeptide repeat-containing protein</fullName>
    </recommendedName>
</protein>
<dbReference type="InterPro" id="IPR046960">
    <property type="entry name" value="PPR_At4g14850-like_plant"/>
</dbReference>
<feature type="repeat" description="PPR" evidence="3">
    <location>
        <begin position="86"/>
        <end position="116"/>
    </location>
</feature>
<dbReference type="InterPro" id="IPR011990">
    <property type="entry name" value="TPR-like_helical_dom_sf"/>
</dbReference>
<dbReference type="Gene3D" id="1.25.40.10">
    <property type="entry name" value="Tetratricopeptide repeat domain"/>
    <property type="match status" value="6"/>
</dbReference>
<feature type="repeat" description="PPR" evidence="3">
    <location>
        <begin position="522"/>
        <end position="552"/>
    </location>
</feature>
<dbReference type="EMBL" id="JBBPBM010000090">
    <property type="protein sequence ID" value="KAK8509668.1"/>
    <property type="molecule type" value="Genomic_DNA"/>
</dbReference>
<dbReference type="PROSITE" id="PS51375">
    <property type="entry name" value="PPR"/>
    <property type="match status" value="9"/>
</dbReference>
<keyword evidence="6" id="KW-1185">Reference proteome</keyword>
<feature type="repeat" description="PPR" evidence="3">
    <location>
        <begin position="659"/>
        <end position="694"/>
    </location>
</feature>
<dbReference type="InterPro" id="IPR046849">
    <property type="entry name" value="E2_motif"/>
</dbReference>
<dbReference type="PANTHER" id="PTHR24015">
    <property type="entry name" value="OS07G0578800 PROTEIN-RELATED"/>
    <property type="match status" value="1"/>
</dbReference>
<feature type="repeat" description="PPR" evidence="3">
    <location>
        <begin position="117"/>
        <end position="151"/>
    </location>
</feature>
<feature type="repeat" description="TPR" evidence="2">
    <location>
        <begin position="728"/>
        <end position="761"/>
    </location>
</feature>
<dbReference type="InterPro" id="IPR046848">
    <property type="entry name" value="E_motif"/>
</dbReference>
<feature type="repeat" description="PPR" evidence="3">
    <location>
        <begin position="421"/>
        <end position="455"/>
    </location>
</feature>
<evidence type="ECO:0000256" key="1">
    <source>
        <dbReference type="ARBA" id="ARBA00022737"/>
    </source>
</evidence>
<dbReference type="PROSITE" id="PS50005">
    <property type="entry name" value="TPR"/>
    <property type="match status" value="1"/>
</dbReference>
<feature type="repeat" description="PPR" evidence="3">
    <location>
        <begin position="218"/>
        <end position="252"/>
    </location>
</feature>
<reference evidence="5 6" key="1">
    <citation type="journal article" date="2024" name="G3 (Bethesda)">
        <title>Genome assembly of Hibiscus sabdariffa L. provides insights into metabolisms of medicinal natural products.</title>
        <authorList>
            <person name="Kim T."/>
        </authorList>
    </citation>
    <scope>NUCLEOTIDE SEQUENCE [LARGE SCALE GENOMIC DNA]</scope>
    <source>
        <strain evidence="5">TK-2024</strain>
        <tissue evidence="5">Old leaves</tissue>
    </source>
</reference>
<feature type="repeat" description="PPR" evidence="3">
    <location>
        <begin position="624"/>
        <end position="658"/>
    </location>
</feature>
<dbReference type="Pfam" id="PF13041">
    <property type="entry name" value="PPR_2"/>
    <property type="match status" value="4"/>
</dbReference>
<feature type="compositionally biased region" description="Acidic residues" evidence="4">
    <location>
        <begin position="1069"/>
        <end position="1081"/>
    </location>
</feature>
<organism evidence="5 6">
    <name type="scientific">Hibiscus sabdariffa</name>
    <name type="common">roselle</name>
    <dbReference type="NCBI Taxonomy" id="183260"/>
    <lineage>
        <taxon>Eukaryota</taxon>
        <taxon>Viridiplantae</taxon>
        <taxon>Streptophyta</taxon>
        <taxon>Embryophyta</taxon>
        <taxon>Tracheophyta</taxon>
        <taxon>Spermatophyta</taxon>
        <taxon>Magnoliopsida</taxon>
        <taxon>eudicotyledons</taxon>
        <taxon>Gunneridae</taxon>
        <taxon>Pentapetalae</taxon>
        <taxon>rosids</taxon>
        <taxon>malvids</taxon>
        <taxon>Malvales</taxon>
        <taxon>Malvaceae</taxon>
        <taxon>Malvoideae</taxon>
        <taxon>Hibiscus</taxon>
    </lineage>
</organism>
<gene>
    <name evidence="5" type="ORF">V6N12_001749</name>
</gene>
<dbReference type="NCBIfam" id="TIGR00756">
    <property type="entry name" value="PPR"/>
    <property type="match status" value="8"/>
</dbReference>
<feature type="repeat" description="PPR" evidence="3">
    <location>
        <begin position="319"/>
        <end position="353"/>
    </location>
</feature>
<dbReference type="Pfam" id="PF20431">
    <property type="entry name" value="E_motif"/>
    <property type="match status" value="1"/>
</dbReference>
<name>A0ABR2BR97_9ROSI</name>
<accession>A0ABR2BR97</accession>
<evidence type="ECO:0000256" key="3">
    <source>
        <dbReference type="PROSITE-ProRule" id="PRU00708"/>
    </source>
</evidence>
<dbReference type="InterPro" id="IPR019734">
    <property type="entry name" value="TPR_rpt"/>
</dbReference>
<dbReference type="InterPro" id="IPR002885">
    <property type="entry name" value="PPR_rpt"/>
</dbReference>
<feature type="compositionally biased region" description="Polar residues" evidence="4">
    <location>
        <begin position="1131"/>
        <end position="1142"/>
    </location>
</feature>
<feature type="repeat" description="PPR" evidence="3">
    <location>
        <begin position="761"/>
        <end position="795"/>
    </location>
</feature>
<feature type="region of interest" description="Disordered" evidence="4">
    <location>
        <begin position="1107"/>
        <end position="1189"/>
    </location>
</feature>
<evidence type="ECO:0000313" key="5">
    <source>
        <dbReference type="EMBL" id="KAK8509668.1"/>
    </source>
</evidence>
<keyword evidence="1" id="KW-0677">Repeat</keyword>
<dbReference type="Proteomes" id="UP001472677">
    <property type="component" value="Unassembled WGS sequence"/>
</dbReference>
<proteinExistence type="predicted"/>
<dbReference type="SUPFAM" id="SSF48452">
    <property type="entry name" value="TPR-like"/>
    <property type="match status" value="2"/>
</dbReference>
<evidence type="ECO:0000256" key="4">
    <source>
        <dbReference type="SAM" id="MobiDB-lite"/>
    </source>
</evidence>